<evidence type="ECO:0000313" key="2">
    <source>
        <dbReference type="EMBL" id="KAF5585753.1"/>
    </source>
</evidence>
<organism evidence="2 3">
    <name type="scientific">Gibberella subglutinans</name>
    <name type="common">Fusarium subglutinans</name>
    <dbReference type="NCBI Taxonomy" id="42677"/>
    <lineage>
        <taxon>Eukaryota</taxon>
        <taxon>Fungi</taxon>
        <taxon>Dikarya</taxon>
        <taxon>Ascomycota</taxon>
        <taxon>Pezizomycotina</taxon>
        <taxon>Sordariomycetes</taxon>
        <taxon>Hypocreomycetidae</taxon>
        <taxon>Hypocreales</taxon>
        <taxon>Nectriaceae</taxon>
        <taxon>Fusarium</taxon>
        <taxon>Fusarium fujikuroi species complex</taxon>
    </lineage>
</organism>
<keyword evidence="3" id="KW-1185">Reference proteome</keyword>
<feature type="region of interest" description="Disordered" evidence="1">
    <location>
        <begin position="278"/>
        <end position="300"/>
    </location>
</feature>
<evidence type="ECO:0000313" key="3">
    <source>
        <dbReference type="Proteomes" id="UP000547976"/>
    </source>
</evidence>
<dbReference type="AlphaFoldDB" id="A0A8H5L6T1"/>
<gene>
    <name evidence="2" type="ORF">FSUBG_12342</name>
</gene>
<proteinExistence type="predicted"/>
<reference evidence="2 3" key="1">
    <citation type="submission" date="2020-05" db="EMBL/GenBank/DDBJ databases">
        <title>Identification and distribution of gene clusters putatively required for synthesis of sphingolipid metabolism inhibitors in phylogenetically diverse species of the filamentous fungus Fusarium.</title>
        <authorList>
            <person name="Kim H.-S."/>
            <person name="Busman M."/>
            <person name="Brown D.W."/>
            <person name="Divon H."/>
            <person name="Uhlig S."/>
            <person name="Proctor R.H."/>
        </authorList>
    </citation>
    <scope>NUCLEOTIDE SEQUENCE [LARGE SCALE GENOMIC DNA]</scope>
    <source>
        <strain evidence="2 3">NRRL 66333</strain>
    </source>
</reference>
<protein>
    <submittedName>
        <fullName evidence="2">Uncharacterized protein</fullName>
    </submittedName>
</protein>
<name>A0A8H5L6T1_GIBSU</name>
<comment type="caution">
    <text evidence="2">The sequence shown here is derived from an EMBL/GenBank/DDBJ whole genome shotgun (WGS) entry which is preliminary data.</text>
</comment>
<dbReference type="OrthoDB" id="5103079at2759"/>
<dbReference type="GeneID" id="59311838"/>
<feature type="compositionally biased region" description="Polar residues" evidence="1">
    <location>
        <begin position="278"/>
        <end position="292"/>
    </location>
</feature>
<dbReference type="EMBL" id="JAAOAV010000263">
    <property type="protein sequence ID" value="KAF5585753.1"/>
    <property type="molecule type" value="Genomic_DNA"/>
</dbReference>
<sequence length="328" mass="36954">MTSEGLSLEDRDSSGSCVYPFGDMPDEVEQATVSMKKLATELASNGFSSDESFYTLCESSLMKNTFWSHPGMRVVRPRTQSSVGNQDIVGSYLHADLLEFHPAQTPGQTLQSFADELFEATTARPPIIRILYHSDESQPIDFNSLRSFVPLVSSDDAGLSAAGREKKYVVLAVVRLNDSNNKHDYVRTYMNYGPEIIGEYEPPSFMAHRWSVRDAPAKYMLIYGLHEQRSNDPTDSARFPEVGTYPISQEDLSLYRIVDLDLKRAILALKASEAESTTTDTKLFGDSHQSNPEYKDPRIKLDGLYRPKRAWYVKENSPGYGSDRPFKE</sequence>
<dbReference type="RefSeq" id="XP_036532176.1">
    <property type="nucleotide sequence ID" value="XM_036677120.1"/>
</dbReference>
<dbReference type="Proteomes" id="UP000547976">
    <property type="component" value="Unassembled WGS sequence"/>
</dbReference>
<evidence type="ECO:0000256" key="1">
    <source>
        <dbReference type="SAM" id="MobiDB-lite"/>
    </source>
</evidence>
<accession>A0A8H5L6T1</accession>